<dbReference type="EMBL" id="JBHTBE010000001">
    <property type="protein sequence ID" value="MFC7268660.1"/>
    <property type="molecule type" value="Genomic_DNA"/>
</dbReference>
<keyword evidence="3" id="KW-1185">Reference proteome</keyword>
<evidence type="ECO:0000313" key="3">
    <source>
        <dbReference type="Proteomes" id="UP001596507"/>
    </source>
</evidence>
<dbReference type="RefSeq" id="WP_262873545.1">
    <property type="nucleotide sequence ID" value="NZ_BAABKW010000002.1"/>
</dbReference>
<reference evidence="3" key="1">
    <citation type="journal article" date="2019" name="Int. J. Syst. Evol. Microbiol.">
        <title>The Global Catalogue of Microorganisms (GCM) 10K type strain sequencing project: providing services to taxonomists for standard genome sequencing and annotation.</title>
        <authorList>
            <consortium name="The Broad Institute Genomics Platform"/>
            <consortium name="The Broad Institute Genome Sequencing Center for Infectious Disease"/>
            <person name="Wu L."/>
            <person name="Ma J."/>
        </authorList>
    </citation>
    <scope>NUCLEOTIDE SEQUENCE [LARGE SCALE GENOMIC DNA]</scope>
    <source>
        <strain evidence="3">CGMCC 1.15772</strain>
    </source>
</reference>
<comment type="caution">
    <text evidence="2">The sequence shown here is derived from an EMBL/GenBank/DDBJ whole genome shotgun (WGS) entry which is preliminary data.</text>
</comment>
<protein>
    <submittedName>
        <fullName evidence="2">Glucose-6-phosphate dehydrogenase</fullName>
    </submittedName>
</protein>
<evidence type="ECO:0000256" key="1">
    <source>
        <dbReference type="SAM" id="MobiDB-lite"/>
    </source>
</evidence>
<gene>
    <name evidence="2" type="ORF">ACFQRL_06795</name>
</gene>
<sequence length="137" mass="14968">MKIVAGADWRDGLPFEAPVLVSEVIPGEPTRCFTCGTDSALRERTELWAVKHRHPKQHAGFVRFYCAEHKPAPPARPQVTPDVRPASRAPRAARAERSSTPARRAAAAEERPKALCPNCFVEVPPSGVCGMCGERVD</sequence>
<proteinExistence type="predicted"/>
<accession>A0ABW2HGS9</accession>
<dbReference type="Proteomes" id="UP001596507">
    <property type="component" value="Unassembled WGS sequence"/>
</dbReference>
<name>A0ABW2HGS9_9MICO</name>
<organism evidence="2 3">
    <name type="scientific">Microbacterium fluvii</name>
    <dbReference type="NCBI Taxonomy" id="415215"/>
    <lineage>
        <taxon>Bacteria</taxon>
        <taxon>Bacillati</taxon>
        <taxon>Actinomycetota</taxon>
        <taxon>Actinomycetes</taxon>
        <taxon>Micrococcales</taxon>
        <taxon>Microbacteriaceae</taxon>
        <taxon>Microbacterium</taxon>
    </lineage>
</organism>
<feature type="region of interest" description="Disordered" evidence="1">
    <location>
        <begin position="72"/>
        <end position="110"/>
    </location>
</feature>
<feature type="compositionally biased region" description="Low complexity" evidence="1">
    <location>
        <begin position="84"/>
        <end position="105"/>
    </location>
</feature>
<evidence type="ECO:0000313" key="2">
    <source>
        <dbReference type="EMBL" id="MFC7268660.1"/>
    </source>
</evidence>